<dbReference type="InterPro" id="IPR004358">
    <property type="entry name" value="Sig_transdc_His_kin-like_C"/>
</dbReference>
<evidence type="ECO:0000259" key="8">
    <source>
        <dbReference type="PROSITE" id="PS50110"/>
    </source>
</evidence>
<evidence type="ECO:0000256" key="1">
    <source>
        <dbReference type="ARBA" id="ARBA00000085"/>
    </source>
</evidence>
<feature type="transmembrane region" description="Helical" evidence="6">
    <location>
        <begin position="44"/>
        <end position="64"/>
    </location>
</feature>
<feature type="modified residue" description="4-aspartylphosphate" evidence="4">
    <location>
        <position position="568"/>
    </location>
</feature>
<keyword evidence="5" id="KW-0175">Coiled coil</keyword>
<dbReference type="PROSITE" id="PS50110">
    <property type="entry name" value="RESPONSE_REGULATORY"/>
    <property type="match status" value="1"/>
</dbReference>
<dbReference type="SMART" id="SM00448">
    <property type="entry name" value="REC"/>
    <property type="match status" value="1"/>
</dbReference>
<accession>A0A1Y3LSZ0</accession>
<reference evidence="9 10" key="1">
    <citation type="submission" date="2017-05" db="EMBL/GenBank/DDBJ databases">
        <title>Whole genome sequence of Pseudomonas putida isolate 1312 commercialized as a biostimulant.</title>
        <authorList>
            <person name="Crovadore J."/>
            <person name="Blanc P."/>
            <person name="Chablais R."/>
            <person name="Cochard B."/>
            <person name="Grizard D."/>
            <person name="Lefort F."/>
        </authorList>
    </citation>
    <scope>NUCLEOTIDE SEQUENCE [LARGE SCALE GENOMIC DNA]</scope>
    <source>
        <strain evidence="9 10">1312</strain>
    </source>
</reference>
<keyword evidence="6" id="KW-1133">Transmembrane helix</keyword>
<feature type="coiled-coil region" evidence="5">
    <location>
        <begin position="221"/>
        <end position="248"/>
    </location>
</feature>
<keyword evidence="6" id="KW-0812">Transmembrane</keyword>
<dbReference type="SUPFAM" id="SSF52172">
    <property type="entry name" value="CheY-like"/>
    <property type="match status" value="1"/>
</dbReference>
<dbReference type="PRINTS" id="PR00344">
    <property type="entry name" value="BCTRLSENSOR"/>
</dbReference>
<comment type="caution">
    <text evidence="9">The sequence shown here is derived from an EMBL/GenBank/DDBJ whole genome shotgun (WGS) entry which is preliminary data.</text>
</comment>
<proteinExistence type="predicted"/>
<dbReference type="InterPro" id="IPR003594">
    <property type="entry name" value="HATPase_dom"/>
</dbReference>
<dbReference type="RefSeq" id="WP_140387992.1">
    <property type="nucleotide sequence ID" value="NZ_NFSB01000049.1"/>
</dbReference>
<feature type="transmembrane region" description="Helical" evidence="6">
    <location>
        <begin position="189"/>
        <end position="207"/>
    </location>
</feature>
<feature type="transmembrane region" description="Helical" evidence="6">
    <location>
        <begin position="110"/>
        <end position="130"/>
    </location>
</feature>
<dbReference type="Proteomes" id="UP000196082">
    <property type="component" value="Unassembled WGS sequence"/>
</dbReference>
<dbReference type="PROSITE" id="PS50109">
    <property type="entry name" value="HIS_KIN"/>
    <property type="match status" value="1"/>
</dbReference>
<dbReference type="Gene3D" id="3.40.50.2300">
    <property type="match status" value="1"/>
</dbReference>
<evidence type="ECO:0000256" key="3">
    <source>
        <dbReference type="ARBA" id="ARBA00022553"/>
    </source>
</evidence>
<dbReference type="Pfam" id="PF02518">
    <property type="entry name" value="HATPase_c"/>
    <property type="match status" value="1"/>
</dbReference>
<evidence type="ECO:0000256" key="6">
    <source>
        <dbReference type="SAM" id="Phobius"/>
    </source>
</evidence>
<feature type="domain" description="Response regulatory" evidence="8">
    <location>
        <begin position="516"/>
        <end position="633"/>
    </location>
</feature>
<sequence>MTRWHEIKEAAVELFGLPQPFANAQDEQGFLDTQAAENLRRRRLFMFVAIAVWAGFGYWDYYHYVRHEQALSRLDFYWILVWRLAGTLAVAAAAWVSFTSRFDNERWVNRTVVIAVCFAQTCLVAMMQIVPAPLNYNYYFVGIVLVIFFQHGTLALLARYSLFSTGYCVLLLCVQELTTGVLDTNFFPAMFYLLAFALVGWTISVRAEKVAREGYLKSLALNKKNESLEQANFRVRREKQKADDALKALFDQEAKKAVEIREKAEASTRFVRAAYHDTMQPLASIASLAYVGERMVEQGQHERLQEIFHDIDVSGREISALFTGLREVFTSGESQPAIEPFSLNALMTELESLHQPLAQAKGLRLKLQQRRQDAVLNSDRAIFKRVLGNLISNAVKYTEQGGVVVGSVAGRTTVRIDVVDTGIGIPDAFKGKVFEEFFQVDNPSHDTRRGLGLGLSIVKNFIDRLPGHRLSFSSRPGYGSRFSVDCPLFQGEALSTGASMPAPQVNDICLGIAGAYVLLVDDDKRILDSLSKSLSLQGAIVATAEDRDTLQEALARAPDRYPDLLICDYKLRDGLVGVALIEQVRAFYDWAHVPAILYTAELLRQPLHDDSLSRAVGKGESAATLMAAVQQLLSRGRLANAGEAGEDSTPST</sequence>
<gene>
    <name evidence="9" type="ORF">B8W72_02500</name>
</gene>
<dbReference type="AlphaFoldDB" id="A0A1Y3LSZ0"/>
<dbReference type="InterPro" id="IPR036890">
    <property type="entry name" value="HATPase_C_sf"/>
</dbReference>
<dbReference type="Pfam" id="PF00072">
    <property type="entry name" value="Response_reg"/>
    <property type="match status" value="1"/>
</dbReference>
<feature type="domain" description="Histidine kinase" evidence="7">
    <location>
        <begin position="273"/>
        <end position="490"/>
    </location>
</feature>
<feature type="transmembrane region" description="Helical" evidence="6">
    <location>
        <begin position="76"/>
        <end position="98"/>
    </location>
</feature>
<dbReference type="PANTHER" id="PTHR43547">
    <property type="entry name" value="TWO-COMPONENT HISTIDINE KINASE"/>
    <property type="match status" value="1"/>
</dbReference>
<organism evidence="9 10">
    <name type="scientific">Pseudomonas putida</name>
    <name type="common">Arthrobacter siderocapsulatus</name>
    <dbReference type="NCBI Taxonomy" id="303"/>
    <lineage>
        <taxon>Bacteria</taxon>
        <taxon>Pseudomonadati</taxon>
        <taxon>Pseudomonadota</taxon>
        <taxon>Gammaproteobacteria</taxon>
        <taxon>Pseudomonadales</taxon>
        <taxon>Pseudomonadaceae</taxon>
        <taxon>Pseudomonas</taxon>
    </lineage>
</organism>
<dbReference type="EMBL" id="NFSB01000049">
    <property type="protein sequence ID" value="OUM38163.1"/>
    <property type="molecule type" value="Genomic_DNA"/>
</dbReference>
<evidence type="ECO:0000313" key="10">
    <source>
        <dbReference type="Proteomes" id="UP000196082"/>
    </source>
</evidence>
<dbReference type="Gene3D" id="3.30.565.10">
    <property type="entry name" value="Histidine kinase-like ATPase, C-terminal domain"/>
    <property type="match status" value="1"/>
</dbReference>
<dbReference type="CDD" id="cd00156">
    <property type="entry name" value="REC"/>
    <property type="match status" value="1"/>
</dbReference>
<dbReference type="InterPro" id="IPR005467">
    <property type="entry name" value="His_kinase_dom"/>
</dbReference>
<dbReference type="SUPFAM" id="SSF55874">
    <property type="entry name" value="ATPase domain of HSP90 chaperone/DNA topoisomerase II/histidine kinase"/>
    <property type="match status" value="1"/>
</dbReference>
<keyword evidence="6" id="KW-0472">Membrane</keyword>
<evidence type="ECO:0000256" key="5">
    <source>
        <dbReference type="SAM" id="Coils"/>
    </source>
</evidence>
<dbReference type="InterPro" id="IPR011006">
    <property type="entry name" value="CheY-like_superfamily"/>
</dbReference>
<evidence type="ECO:0000256" key="2">
    <source>
        <dbReference type="ARBA" id="ARBA00012438"/>
    </source>
</evidence>
<protein>
    <recommendedName>
        <fullName evidence="2">histidine kinase</fullName>
        <ecNumber evidence="2">2.7.13.3</ecNumber>
    </recommendedName>
</protein>
<evidence type="ECO:0000259" key="7">
    <source>
        <dbReference type="PROSITE" id="PS50109"/>
    </source>
</evidence>
<dbReference type="GO" id="GO:0000155">
    <property type="term" value="F:phosphorelay sensor kinase activity"/>
    <property type="evidence" value="ECO:0007669"/>
    <property type="project" value="TreeGrafter"/>
</dbReference>
<comment type="catalytic activity">
    <reaction evidence="1">
        <text>ATP + protein L-histidine = ADP + protein N-phospho-L-histidine.</text>
        <dbReference type="EC" id="2.7.13.3"/>
    </reaction>
</comment>
<dbReference type="InterPro" id="IPR001789">
    <property type="entry name" value="Sig_transdc_resp-reg_receiver"/>
</dbReference>
<dbReference type="PANTHER" id="PTHR43547:SF2">
    <property type="entry name" value="HYBRID SIGNAL TRANSDUCTION HISTIDINE KINASE C"/>
    <property type="match status" value="1"/>
</dbReference>
<name>A0A1Y3LSZ0_PSEPU</name>
<feature type="transmembrane region" description="Helical" evidence="6">
    <location>
        <begin position="136"/>
        <end position="158"/>
    </location>
</feature>
<evidence type="ECO:0000313" key="9">
    <source>
        <dbReference type="EMBL" id="OUM38163.1"/>
    </source>
</evidence>
<evidence type="ECO:0000256" key="4">
    <source>
        <dbReference type="PROSITE-ProRule" id="PRU00169"/>
    </source>
</evidence>
<dbReference type="SMART" id="SM00387">
    <property type="entry name" value="HATPase_c"/>
    <property type="match status" value="1"/>
</dbReference>
<keyword evidence="3 4" id="KW-0597">Phosphoprotein</keyword>
<dbReference type="EC" id="2.7.13.3" evidence="2"/>